<dbReference type="Pfam" id="PF00989">
    <property type="entry name" value="PAS"/>
    <property type="match status" value="1"/>
</dbReference>
<dbReference type="GO" id="GO:0043565">
    <property type="term" value="F:sequence-specific DNA binding"/>
    <property type="evidence" value="ECO:0007669"/>
    <property type="project" value="InterPro"/>
</dbReference>
<keyword evidence="9" id="KW-1185">Reference proteome</keyword>
<proteinExistence type="predicted"/>
<dbReference type="Gene3D" id="1.10.8.60">
    <property type="match status" value="1"/>
</dbReference>
<dbReference type="InterPro" id="IPR000014">
    <property type="entry name" value="PAS"/>
</dbReference>
<evidence type="ECO:0000256" key="4">
    <source>
        <dbReference type="ARBA" id="ARBA00023125"/>
    </source>
</evidence>
<dbReference type="PROSITE" id="PS50045">
    <property type="entry name" value="SIGMA54_INTERACT_4"/>
    <property type="match status" value="1"/>
</dbReference>
<name>A0A0L6TYU9_9FIRM</name>
<evidence type="ECO:0000256" key="2">
    <source>
        <dbReference type="ARBA" id="ARBA00022840"/>
    </source>
</evidence>
<dbReference type="PRINTS" id="PR01590">
    <property type="entry name" value="HTHFIS"/>
</dbReference>
<evidence type="ECO:0000256" key="1">
    <source>
        <dbReference type="ARBA" id="ARBA00022741"/>
    </source>
</evidence>
<dbReference type="InterPro" id="IPR025943">
    <property type="entry name" value="Sigma_54_int_dom_ATP-bd_2"/>
</dbReference>
<dbReference type="RefSeq" id="WP_050740746.1">
    <property type="nucleotide sequence ID" value="NZ_LGYO01000031.1"/>
</dbReference>
<evidence type="ECO:0000256" key="5">
    <source>
        <dbReference type="ARBA" id="ARBA00023163"/>
    </source>
</evidence>
<dbReference type="Pfam" id="PF25601">
    <property type="entry name" value="AAA_lid_14"/>
    <property type="match status" value="1"/>
</dbReference>
<comment type="caution">
    <text evidence="8">The sequence shown here is derived from an EMBL/GenBank/DDBJ whole genome shotgun (WGS) entry which is preliminary data.</text>
</comment>
<dbReference type="EMBL" id="LGYO01000031">
    <property type="protein sequence ID" value="KNZ41436.1"/>
    <property type="molecule type" value="Genomic_DNA"/>
</dbReference>
<evidence type="ECO:0000313" key="9">
    <source>
        <dbReference type="Proteomes" id="UP000036873"/>
    </source>
</evidence>
<dbReference type="InterPro" id="IPR003593">
    <property type="entry name" value="AAA+_ATPase"/>
</dbReference>
<dbReference type="Gene3D" id="3.40.50.300">
    <property type="entry name" value="P-loop containing nucleotide triphosphate hydrolases"/>
    <property type="match status" value="1"/>
</dbReference>
<dbReference type="Gene3D" id="1.10.10.60">
    <property type="entry name" value="Homeodomain-like"/>
    <property type="match status" value="1"/>
</dbReference>
<dbReference type="PANTHER" id="PTHR32071:SF57">
    <property type="entry name" value="C4-DICARBOXYLATE TRANSPORT TRANSCRIPTIONAL REGULATORY PROTEIN DCTD"/>
    <property type="match status" value="1"/>
</dbReference>
<dbReference type="STRING" id="52689.AKG39_12540"/>
<keyword evidence="5" id="KW-0804">Transcription</keyword>
<gene>
    <name evidence="8" type="ORF">AKG39_12540</name>
</gene>
<dbReference type="InterPro" id="IPR003018">
    <property type="entry name" value="GAF"/>
</dbReference>
<dbReference type="NCBIfam" id="TIGR00229">
    <property type="entry name" value="sensory_box"/>
    <property type="match status" value="1"/>
</dbReference>
<dbReference type="SMART" id="SM00382">
    <property type="entry name" value="AAA"/>
    <property type="match status" value="1"/>
</dbReference>
<dbReference type="PATRIC" id="fig|52689.4.peg.1867"/>
<dbReference type="InterPro" id="IPR058031">
    <property type="entry name" value="AAA_lid_NorR"/>
</dbReference>
<reference evidence="9" key="1">
    <citation type="submission" date="2015-07" db="EMBL/GenBank/DDBJ databases">
        <title>Draft genome sequence of Acetobacterium bakii DSM 8293, a potential psychrophilic chemical producer through syngas fermentation.</title>
        <authorList>
            <person name="Song Y."/>
            <person name="Hwang S."/>
            <person name="Cho B.-K."/>
        </authorList>
    </citation>
    <scope>NUCLEOTIDE SEQUENCE [LARGE SCALE GENOMIC DNA]</scope>
    <source>
        <strain evidence="9">DSM 8239</strain>
    </source>
</reference>
<dbReference type="Pfam" id="PF00158">
    <property type="entry name" value="Sigma54_activat"/>
    <property type="match status" value="1"/>
</dbReference>
<keyword evidence="1" id="KW-0547">Nucleotide-binding</keyword>
<dbReference type="PROSITE" id="PS00675">
    <property type="entry name" value="SIGMA54_INTERACT_1"/>
    <property type="match status" value="1"/>
</dbReference>
<dbReference type="InterPro" id="IPR027417">
    <property type="entry name" value="P-loop_NTPase"/>
</dbReference>
<dbReference type="PROSITE" id="PS00676">
    <property type="entry name" value="SIGMA54_INTERACT_2"/>
    <property type="match status" value="1"/>
</dbReference>
<dbReference type="PROSITE" id="PS50112">
    <property type="entry name" value="PAS"/>
    <property type="match status" value="1"/>
</dbReference>
<dbReference type="CDD" id="cd00130">
    <property type="entry name" value="PAS"/>
    <property type="match status" value="1"/>
</dbReference>
<evidence type="ECO:0000313" key="8">
    <source>
        <dbReference type="EMBL" id="KNZ41436.1"/>
    </source>
</evidence>
<dbReference type="InterPro" id="IPR029016">
    <property type="entry name" value="GAF-like_dom_sf"/>
</dbReference>
<accession>A0A0L6TYU9</accession>
<protein>
    <submittedName>
        <fullName evidence="8">ATPase AAA</fullName>
    </submittedName>
</protein>
<dbReference type="InterPro" id="IPR002197">
    <property type="entry name" value="HTH_Fis"/>
</dbReference>
<sequence>MNRKCYQGHIEDSHSRCTAMGIEKDQIWSKKMIDHSELQIKFSENRDLILTAAPYMEHLINIVKGNNFFALLTDSEGCILNAIGDEKILSEAFDLKMVPGAYMNEESIGTNAMSYVIKVREPVQLSADEHFIRAYHRWTCSGAPIKDGNGNLIGVLDLTGYTELVHPHTLGMVIAASNAIEEMLKVKEYNRLQNMTNKHIKTIFNSMPVAILTSDLDGKIKINNQKALELFGNRSKNLVEKDINDLIDGWDGINEDIHSEKNVSRIVEIKALRNRFPCHLTASPIYNPQDDSIEIVYVLNEKKSKKRRNFQPYYTFDKIIGNDNNFRSAIKYAKKISSSRSTILILGESGSGKELFAQAIHNHGKRADEPFIALNCGAIPNELIESELFGYEEGAYTGAKKGGSIGKFELANNGTIMLDEIGEMPLDMQVRLLRVLQENTITRIGSESSISINVRIIAATNKDLKQEVELGRFRKDLYYRLNVLPLYLPPLKERKSDILLLFDYFMKNVSDKYGKNEMEISEERRMILVNYDWPGNIRELENIVELIVNSESFPTVYFLDACKLGNTGSPVMVRDNDFEKLSDLENIDLADIDVTQLDMAMVEKKHLIKVLKLCKGNISHSAQVLGMQRNTLYNKIKKYEIIV</sequence>
<dbReference type="InterPro" id="IPR025944">
    <property type="entry name" value="Sigma_54_int_dom_CS"/>
</dbReference>
<feature type="domain" description="Sigma-54 factor interaction" evidence="6">
    <location>
        <begin position="319"/>
        <end position="549"/>
    </location>
</feature>
<dbReference type="Pfam" id="PF01590">
    <property type="entry name" value="GAF"/>
    <property type="match status" value="1"/>
</dbReference>
<organism evidence="8 9">
    <name type="scientific">Acetobacterium bakii</name>
    <dbReference type="NCBI Taxonomy" id="52689"/>
    <lineage>
        <taxon>Bacteria</taxon>
        <taxon>Bacillati</taxon>
        <taxon>Bacillota</taxon>
        <taxon>Clostridia</taxon>
        <taxon>Eubacteriales</taxon>
        <taxon>Eubacteriaceae</taxon>
        <taxon>Acetobacterium</taxon>
    </lineage>
</organism>
<dbReference type="Proteomes" id="UP000036873">
    <property type="component" value="Unassembled WGS sequence"/>
</dbReference>
<evidence type="ECO:0000259" key="7">
    <source>
        <dbReference type="PROSITE" id="PS50112"/>
    </source>
</evidence>
<dbReference type="SUPFAM" id="SSF46689">
    <property type="entry name" value="Homeodomain-like"/>
    <property type="match status" value="1"/>
</dbReference>
<dbReference type="AlphaFoldDB" id="A0A0L6TYU9"/>
<dbReference type="InterPro" id="IPR002078">
    <property type="entry name" value="Sigma_54_int"/>
</dbReference>
<dbReference type="SUPFAM" id="SSF55785">
    <property type="entry name" value="PYP-like sensor domain (PAS domain)"/>
    <property type="match status" value="1"/>
</dbReference>
<dbReference type="Gene3D" id="3.30.450.20">
    <property type="entry name" value="PAS domain"/>
    <property type="match status" value="1"/>
</dbReference>
<dbReference type="GO" id="GO:0006355">
    <property type="term" value="P:regulation of DNA-templated transcription"/>
    <property type="evidence" value="ECO:0007669"/>
    <property type="project" value="InterPro"/>
</dbReference>
<dbReference type="OrthoDB" id="9803970at2"/>
<keyword evidence="2" id="KW-0067">ATP-binding</keyword>
<keyword evidence="3" id="KW-0805">Transcription regulation</keyword>
<dbReference type="PROSITE" id="PS00688">
    <property type="entry name" value="SIGMA54_INTERACT_3"/>
    <property type="match status" value="1"/>
</dbReference>
<evidence type="ECO:0000256" key="3">
    <source>
        <dbReference type="ARBA" id="ARBA00023015"/>
    </source>
</evidence>
<dbReference type="InterPro" id="IPR009057">
    <property type="entry name" value="Homeodomain-like_sf"/>
</dbReference>
<evidence type="ECO:0000259" key="6">
    <source>
        <dbReference type="PROSITE" id="PS50045"/>
    </source>
</evidence>
<keyword evidence="4" id="KW-0238">DNA-binding</keyword>
<dbReference type="FunFam" id="3.40.50.300:FF:000006">
    <property type="entry name" value="DNA-binding transcriptional regulator NtrC"/>
    <property type="match status" value="1"/>
</dbReference>
<dbReference type="Pfam" id="PF02954">
    <property type="entry name" value="HTH_8"/>
    <property type="match status" value="1"/>
</dbReference>
<dbReference type="SMART" id="SM00091">
    <property type="entry name" value="PAS"/>
    <property type="match status" value="1"/>
</dbReference>
<feature type="domain" description="PAS" evidence="7">
    <location>
        <begin position="196"/>
        <end position="247"/>
    </location>
</feature>
<dbReference type="InterPro" id="IPR013767">
    <property type="entry name" value="PAS_fold"/>
</dbReference>
<dbReference type="GO" id="GO:0005524">
    <property type="term" value="F:ATP binding"/>
    <property type="evidence" value="ECO:0007669"/>
    <property type="project" value="UniProtKB-KW"/>
</dbReference>
<dbReference type="Gene3D" id="3.30.450.40">
    <property type="match status" value="1"/>
</dbReference>
<dbReference type="SUPFAM" id="SSF52540">
    <property type="entry name" value="P-loop containing nucleoside triphosphate hydrolases"/>
    <property type="match status" value="1"/>
</dbReference>
<dbReference type="InterPro" id="IPR035965">
    <property type="entry name" value="PAS-like_dom_sf"/>
</dbReference>
<dbReference type="PANTHER" id="PTHR32071">
    <property type="entry name" value="TRANSCRIPTIONAL REGULATORY PROTEIN"/>
    <property type="match status" value="1"/>
</dbReference>
<dbReference type="InterPro" id="IPR025662">
    <property type="entry name" value="Sigma_54_int_dom_ATP-bd_1"/>
</dbReference>
<dbReference type="CDD" id="cd00009">
    <property type="entry name" value="AAA"/>
    <property type="match status" value="1"/>
</dbReference>